<sequence length="459" mass="50545">MKSLTSIALGALLLSQTVLGLYSSKDRVVEMTTQNFQSEVMDSNSWLNSMLPGAATAKSRFSTCKSYPYCSKLGSLISRLNAIHVGNSSSLAPQYKAAADNLHGIVKMGAIDCDNDKNKPICGQYGIQGFPTIKVFPANRSGKKGVKYPKDYQGERSAKAIVDFLVKMLPNDIKLVSSNPSSERVTNIDEFVANENEPRALLFTKKLTSSNMYKGLATDMKDRMIVAEMRTPSDEVLKKFNVESAPALVVFPKGSQEPINFSGDLKRDPISEFLNEYAEPAKNGGSGSGSSKKSSQSEPVATPVAEFNPKIDQIVDQAQLTKECLDKSQDTCVIAFLVVEPEFPESVQAHEENLELLRKVKKASYDVGKSLQVMWMDALDKRVVNFMNQFQLSSDIPGLLLVKPGRKAYAPFMGQFDFEGIQEWLSGLSNGRTRAFVYSFDVQLAESKSESAKKPKDEL</sequence>
<dbReference type="InterPro" id="IPR057305">
    <property type="entry name" value="Thioredox_PDIA6_C"/>
</dbReference>
<feature type="signal peptide" evidence="8">
    <location>
        <begin position="1"/>
        <end position="20"/>
    </location>
</feature>
<dbReference type="GO" id="GO:0003756">
    <property type="term" value="F:protein disulfide isomerase activity"/>
    <property type="evidence" value="ECO:0007669"/>
    <property type="project" value="UniProtKB-EC"/>
</dbReference>
<comment type="catalytic activity">
    <reaction evidence="1">
        <text>Catalyzes the rearrangement of -S-S- bonds in proteins.</text>
        <dbReference type="EC" id="5.3.4.1"/>
    </reaction>
</comment>
<evidence type="ECO:0000256" key="6">
    <source>
        <dbReference type="ARBA" id="ARBA00023284"/>
    </source>
</evidence>
<dbReference type="GO" id="GO:0034976">
    <property type="term" value="P:response to endoplasmic reticulum stress"/>
    <property type="evidence" value="ECO:0007669"/>
    <property type="project" value="TreeGrafter"/>
</dbReference>
<feature type="chain" id="PRO_5040251020" description="protein disulfide-isomerase" evidence="8">
    <location>
        <begin position="21"/>
        <end position="459"/>
    </location>
</feature>
<evidence type="ECO:0000256" key="1">
    <source>
        <dbReference type="ARBA" id="ARBA00001182"/>
    </source>
</evidence>
<evidence type="ECO:0000256" key="4">
    <source>
        <dbReference type="ARBA" id="ARBA00023157"/>
    </source>
</evidence>
<keyword evidence="8" id="KW-0732">Signal</keyword>
<comment type="caution">
    <text evidence="11">The sequence shown here is derived from an EMBL/GenBank/DDBJ whole genome shotgun (WGS) entry which is preliminary data.</text>
</comment>
<dbReference type="Pfam" id="PF24541">
    <property type="entry name" value="Thioredox_PDIA6_C"/>
    <property type="match status" value="1"/>
</dbReference>
<evidence type="ECO:0000313" key="11">
    <source>
        <dbReference type="EMBL" id="KAG0004863.1"/>
    </source>
</evidence>
<evidence type="ECO:0000259" key="9">
    <source>
        <dbReference type="Pfam" id="PF00085"/>
    </source>
</evidence>
<feature type="domain" description="Thioredoxin" evidence="9">
    <location>
        <begin position="89"/>
        <end position="165"/>
    </location>
</feature>
<proteinExistence type="predicted"/>
<evidence type="ECO:0000313" key="12">
    <source>
        <dbReference type="Proteomes" id="UP000703661"/>
    </source>
</evidence>
<organism evidence="11 12">
    <name type="scientific">Entomortierella chlamydospora</name>
    <dbReference type="NCBI Taxonomy" id="101097"/>
    <lineage>
        <taxon>Eukaryota</taxon>
        <taxon>Fungi</taxon>
        <taxon>Fungi incertae sedis</taxon>
        <taxon>Mucoromycota</taxon>
        <taxon>Mortierellomycotina</taxon>
        <taxon>Mortierellomycetes</taxon>
        <taxon>Mortierellales</taxon>
        <taxon>Mortierellaceae</taxon>
        <taxon>Entomortierella</taxon>
    </lineage>
</organism>
<keyword evidence="6" id="KW-0676">Redox-active center</keyword>
<evidence type="ECO:0000256" key="7">
    <source>
        <dbReference type="SAM" id="MobiDB-lite"/>
    </source>
</evidence>
<gene>
    <name evidence="11" type="primary">MPD1</name>
    <name evidence="11" type="ORF">BGZ80_005537</name>
</gene>
<dbReference type="Proteomes" id="UP000703661">
    <property type="component" value="Unassembled WGS sequence"/>
</dbReference>
<feature type="region of interest" description="Disordered" evidence="7">
    <location>
        <begin position="278"/>
        <end position="303"/>
    </location>
</feature>
<reference evidence="11" key="1">
    <citation type="journal article" date="2020" name="Fungal Divers.">
        <title>Resolving the Mortierellaceae phylogeny through synthesis of multi-gene phylogenetics and phylogenomics.</title>
        <authorList>
            <person name="Vandepol N."/>
            <person name="Liber J."/>
            <person name="Desiro A."/>
            <person name="Na H."/>
            <person name="Kennedy M."/>
            <person name="Barry K."/>
            <person name="Grigoriev I.V."/>
            <person name="Miller A.N."/>
            <person name="O'Donnell K."/>
            <person name="Stajich J.E."/>
            <person name="Bonito G."/>
        </authorList>
    </citation>
    <scope>NUCLEOTIDE SEQUENCE</scope>
    <source>
        <strain evidence="11">NRRL 2769</strain>
    </source>
</reference>
<dbReference type="InterPro" id="IPR036249">
    <property type="entry name" value="Thioredoxin-like_sf"/>
</dbReference>
<evidence type="ECO:0000256" key="5">
    <source>
        <dbReference type="ARBA" id="ARBA00023235"/>
    </source>
</evidence>
<comment type="subcellular location">
    <subcellularLocation>
        <location evidence="2">Endoplasmic reticulum lumen</location>
    </subcellularLocation>
</comment>
<dbReference type="Gene3D" id="3.40.30.10">
    <property type="entry name" value="Glutaredoxin"/>
    <property type="match status" value="3"/>
</dbReference>
<keyword evidence="12" id="KW-1185">Reference proteome</keyword>
<dbReference type="Pfam" id="PF00085">
    <property type="entry name" value="Thioredoxin"/>
    <property type="match status" value="1"/>
</dbReference>
<dbReference type="GO" id="GO:0015035">
    <property type="term" value="F:protein-disulfide reductase activity"/>
    <property type="evidence" value="ECO:0007669"/>
    <property type="project" value="TreeGrafter"/>
</dbReference>
<dbReference type="GO" id="GO:0005788">
    <property type="term" value="C:endoplasmic reticulum lumen"/>
    <property type="evidence" value="ECO:0007669"/>
    <property type="project" value="UniProtKB-SubCell"/>
</dbReference>
<dbReference type="PANTHER" id="PTHR45815">
    <property type="entry name" value="PROTEIN DISULFIDE-ISOMERASE A6"/>
    <property type="match status" value="1"/>
</dbReference>
<dbReference type="AlphaFoldDB" id="A0A9P6SUY3"/>
<name>A0A9P6SUY3_9FUNG</name>
<evidence type="ECO:0000256" key="3">
    <source>
        <dbReference type="ARBA" id="ARBA00012723"/>
    </source>
</evidence>
<keyword evidence="4" id="KW-1015">Disulfide bond</keyword>
<dbReference type="EMBL" id="JAAAID010002729">
    <property type="protein sequence ID" value="KAG0004863.1"/>
    <property type="molecule type" value="Genomic_DNA"/>
</dbReference>
<accession>A0A9P6SUY3</accession>
<evidence type="ECO:0000256" key="8">
    <source>
        <dbReference type="SAM" id="SignalP"/>
    </source>
</evidence>
<dbReference type="EC" id="5.3.4.1" evidence="3"/>
<dbReference type="InterPro" id="IPR013766">
    <property type="entry name" value="Thioredoxin_domain"/>
</dbReference>
<protein>
    <recommendedName>
        <fullName evidence="3">protein disulfide-isomerase</fullName>
        <ecNumber evidence="3">5.3.4.1</ecNumber>
    </recommendedName>
</protein>
<dbReference type="SUPFAM" id="SSF52833">
    <property type="entry name" value="Thioredoxin-like"/>
    <property type="match status" value="3"/>
</dbReference>
<keyword evidence="5 11" id="KW-0413">Isomerase</keyword>
<dbReference type="PANTHER" id="PTHR45815:SF3">
    <property type="entry name" value="PROTEIN DISULFIDE-ISOMERASE A6"/>
    <property type="match status" value="1"/>
</dbReference>
<evidence type="ECO:0000256" key="2">
    <source>
        <dbReference type="ARBA" id="ARBA00004319"/>
    </source>
</evidence>
<feature type="domain" description="PDIA6-like C-terminal thioredoxin-like" evidence="10">
    <location>
        <begin position="303"/>
        <end position="432"/>
    </location>
</feature>
<evidence type="ECO:0000259" key="10">
    <source>
        <dbReference type="Pfam" id="PF24541"/>
    </source>
</evidence>